<reference evidence="2" key="1">
    <citation type="submission" date="2014-11" db="EMBL/GenBank/DDBJ databases">
        <authorList>
            <person name="Amaro Gonzalez C."/>
        </authorList>
    </citation>
    <scope>NUCLEOTIDE SEQUENCE</scope>
</reference>
<dbReference type="EMBL" id="GBXM01101490">
    <property type="protein sequence ID" value="JAH07087.1"/>
    <property type="molecule type" value="Transcribed_RNA"/>
</dbReference>
<feature type="compositionally biased region" description="Basic and acidic residues" evidence="1">
    <location>
        <begin position="10"/>
        <end position="25"/>
    </location>
</feature>
<dbReference type="AlphaFoldDB" id="A0A0E9PS12"/>
<accession>A0A0E9PS12</accession>
<evidence type="ECO:0000313" key="2">
    <source>
        <dbReference type="EMBL" id="JAH07087.1"/>
    </source>
</evidence>
<sequence>MSRLISSPGNRERKHTESTVARQRGDHPVRACELCADGALLTAHFLLQASVQRATSAPSRLAVYRYT</sequence>
<name>A0A0E9PS12_ANGAN</name>
<proteinExistence type="predicted"/>
<protein>
    <submittedName>
        <fullName evidence="2">Uncharacterized protein</fullName>
    </submittedName>
</protein>
<evidence type="ECO:0000256" key="1">
    <source>
        <dbReference type="SAM" id="MobiDB-lite"/>
    </source>
</evidence>
<feature type="region of interest" description="Disordered" evidence="1">
    <location>
        <begin position="1"/>
        <end position="25"/>
    </location>
</feature>
<organism evidence="2">
    <name type="scientific">Anguilla anguilla</name>
    <name type="common">European freshwater eel</name>
    <name type="synonym">Muraena anguilla</name>
    <dbReference type="NCBI Taxonomy" id="7936"/>
    <lineage>
        <taxon>Eukaryota</taxon>
        <taxon>Metazoa</taxon>
        <taxon>Chordata</taxon>
        <taxon>Craniata</taxon>
        <taxon>Vertebrata</taxon>
        <taxon>Euteleostomi</taxon>
        <taxon>Actinopterygii</taxon>
        <taxon>Neopterygii</taxon>
        <taxon>Teleostei</taxon>
        <taxon>Anguilliformes</taxon>
        <taxon>Anguillidae</taxon>
        <taxon>Anguilla</taxon>
    </lineage>
</organism>
<reference evidence="2" key="2">
    <citation type="journal article" date="2015" name="Fish Shellfish Immunol.">
        <title>Early steps in the European eel (Anguilla anguilla)-Vibrio vulnificus interaction in the gills: Role of the RtxA13 toxin.</title>
        <authorList>
            <person name="Callol A."/>
            <person name="Pajuelo D."/>
            <person name="Ebbesson L."/>
            <person name="Teles M."/>
            <person name="MacKenzie S."/>
            <person name="Amaro C."/>
        </authorList>
    </citation>
    <scope>NUCLEOTIDE SEQUENCE</scope>
</reference>